<organism evidence="4 5">
    <name type="scientific">Truncatella angustata</name>
    <dbReference type="NCBI Taxonomy" id="152316"/>
    <lineage>
        <taxon>Eukaryota</taxon>
        <taxon>Fungi</taxon>
        <taxon>Dikarya</taxon>
        <taxon>Ascomycota</taxon>
        <taxon>Pezizomycotina</taxon>
        <taxon>Sordariomycetes</taxon>
        <taxon>Xylariomycetidae</taxon>
        <taxon>Amphisphaeriales</taxon>
        <taxon>Sporocadaceae</taxon>
        <taxon>Truncatella</taxon>
    </lineage>
</organism>
<comment type="caution">
    <text evidence="4">The sequence shown here is derived from an EMBL/GenBank/DDBJ whole genome shotgun (WGS) entry which is preliminary data.</text>
</comment>
<dbReference type="PROSITE" id="PS50297">
    <property type="entry name" value="ANK_REP_REGION"/>
    <property type="match status" value="2"/>
</dbReference>
<protein>
    <submittedName>
        <fullName evidence="4">Ankyrin repeat-containing domain protein</fullName>
    </submittedName>
</protein>
<dbReference type="InterPro" id="IPR050745">
    <property type="entry name" value="Multifunctional_regulatory"/>
</dbReference>
<dbReference type="OrthoDB" id="4760377at2759"/>
<dbReference type="RefSeq" id="XP_045962549.1">
    <property type="nucleotide sequence ID" value="XM_046106955.1"/>
</dbReference>
<dbReference type="AlphaFoldDB" id="A0A9P8USL6"/>
<feature type="repeat" description="ANK" evidence="3">
    <location>
        <begin position="32"/>
        <end position="64"/>
    </location>
</feature>
<dbReference type="Pfam" id="PF00023">
    <property type="entry name" value="Ank"/>
    <property type="match status" value="1"/>
</dbReference>
<gene>
    <name evidence="4" type="ORF">BKA67DRAFT_656514</name>
</gene>
<reference evidence="4" key="1">
    <citation type="journal article" date="2021" name="Nat. Commun.">
        <title>Genetic determinants of endophytism in the Arabidopsis root mycobiome.</title>
        <authorList>
            <person name="Mesny F."/>
            <person name="Miyauchi S."/>
            <person name="Thiergart T."/>
            <person name="Pickel B."/>
            <person name="Atanasova L."/>
            <person name="Karlsson M."/>
            <person name="Huettel B."/>
            <person name="Barry K.W."/>
            <person name="Haridas S."/>
            <person name="Chen C."/>
            <person name="Bauer D."/>
            <person name="Andreopoulos W."/>
            <person name="Pangilinan J."/>
            <person name="LaButti K."/>
            <person name="Riley R."/>
            <person name="Lipzen A."/>
            <person name="Clum A."/>
            <person name="Drula E."/>
            <person name="Henrissat B."/>
            <person name="Kohler A."/>
            <person name="Grigoriev I.V."/>
            <person name="Martin F.M."/>
            <person name="Hacquard S."/>
        </authorList>
    </citation>
    <scope>NUCLEOTIDE SEQUENCE</scope>
    <source>
        <strain evidence="4">MPI-SDFR-AT-0073</strain>
    </source>
</reference>
<dbReference type="InterPro" id="IPR002110">
    <property type="entry name" value="Ankyrin_rpt"/>
</dbReference>
<keyword evidence="5" id="KW-1185">Reference proteome</keyword>
<dbReference type="PANTHER" id="PTHR24189">
    <property type="entry name" value="MYOTROPHIN"/>
    <property type="match status" value="1"/>
</dbReference>
<sequence>MDNVFREIKNGNLSGVKKAAEAGTLLGEYSAAGLTPLGAAILHKRADIVKCLLEAGADIQLGYKSESCQDKDKLQPNWPEVSPPIHCAAASGAADLVRILVDHGADVNDPSGLDYGAEILPLFAATGHATQALIELGADVSRMNAVRFTPLVHAIAREDVHSARLLVEHGADVEIERMAKYRIRIASSGDAKDSGEQVVQGTSSPLMVAGHQGRLRHTSAQMIEILAAGGADVNRRYLIKSAAGDVSFALLSLICCSRVPIPKLKGQYATDLLYGEKEVATIRALIAAGADVTDPPVLGYVCEGEMPFSDFRPRLEVLKLLIQHGALANSSAGIAAQTALLKSFRKEAEAELQFQDMAQALAEAGAYWDVPEDLDQAVMPKYLNRRLHNGSN</sequence>
<evidence type="ECO:0000313" key="5">
    <source>
        <dbReference type="Proteomes" id="UP000758603"/>
    </source>
</evidence>
<keyword evidence="1" id="KW-0677">Repeat</keyword>
<evidence type="ECO:0000313" key="4">
    <source>
        <dbReference type="EMBL" id="KAH6658315.1"/>
    </source>
</evidence>
<dbReference type="Gene3D" id="1.25.40.20">
    <property type="entry name" value="Ankyrin repeat-containing domain"/>
    <property type="match status" value="2"/>
</dbReference>
<accession>A0A9P8USL6</accession>
<evidence type="ECO:0000256" key="3">
    <source>
        <dbReference type="PROSITE-ProRule" id="PRU00023"/>
    </source>
</evidence>
<proteinExistence type="predicted"/>
<dbReference type="GeneID" id="70135846"/>
<name>A0A9P8USL6_9PEZI</name>
<dbReference type="SUPFAM" id="SSF48403">
    <property type="entry name" value="Ankyrin repeat"/>
    <property type="match status" value="1"/>
</dbReference>
<dbReference type="InterPro" id="IPR036770">
    <property type="entry name" value="Ankyrin_rpt-contain_sf"/>
</dbReference>
<dbReference type="PROSITE" id="PS50088">
    <property type="entry name" value="ANK_REPEAT"/>
    <property type="match status" value="2"/>
</dbReference>
<dbReference type="Pfam" id="PF12796">
    <property type="entry name" value="Ank_2"/>
    <property type="match status" value="1"/>
</dbReference>
<dbReference type="Proteomes" id="UP000758603">
    <property type="component" value="Unassembled WGS sequence"/>
</dbReference>
<dbReference type="SMART" id="SM00248">
    <property type="entry name" value="ANK"/>
    <property type="match status" value="5"/>
</dbReference>
<evidence type="ECO:0000256" key="2">
    <source>
        <dbReference type="ARBA" id="ARBA00023043"/>
    </source>
</evidence>
<dbReference type="PANTHER" id="PTHR24189:SF50">
    <property type="entry name" value="ANKYRIN REPEAT AND SOCS BOX PROTEIN 2"/>
    <property type="match status" value="1"/>
</dbReference>
<evidence type="ECO:0000256" key="1">
    <source>
        <dbReference type="ARBA" id="ARBA00022737"/>
    </source>
</evidence>
<keyword evidence="2 3" id="KW-0040">ANK repeat</keyword>
<dbReference type="EMBL" id="JAGPXC010000002">
    <property type="protein sequence ID" value="KAH6658315.1"/>
    <property type="molecule type" value="Genomic_DNA"/>
</dbReference>
<feature type="repeat" description="ANK" evidence="3">
    <location>
        <begin position="80"/>
        <end position="112"/>
    </location>
</feature>